<comment type="subcellular location">
    <subcellularLocation>
        <location evidence="1">Nucleus</location>
    </subcellularLocation>
</comment>
<dbReference type="Pfam" id="PF13401">
    <property type="entry name" value="AAA_22"/>
    <property type="match status" value="1"/>
</dbReference>
<keyword evidence="2" id="KW-0235">DNA replication</keyword>
<dbReference type="SUPFAM" id="SSF52540">
    <property type="entry name" value="P-loop containing nucleoside triphosphate hydrolases"/>
    <property type="match status" value="1"/>
</dbReference>
<accession>A0A1E4THC6</accession>
<reference evidence="8" key="1">
    <citation type="submission" date="2016-02" db="EMBL/GenBank/DDBJ databases">
        <title>Comparative genomics of biotechnologically important yeasts.</title>
        <authorList>
            <consortium name="DOE Joint Genome Institute"/>
            <person name="Riley R."/>
            <person name="Haridas S."/>
            <person name="Wolfe K.H."/>
            <person name="Lopes M.R."/>
            <person name="Hittinger C.T."/>
            <person name="Goker M."/>
            <person name="Salamov A."/>
            <person name="Wisecaver J."/>
            <person name="Long T.M."/>
            <person name="Aerts A.L."/>
            <person name="Barry K."/>
            <person name="Choi C."/>
            <person name="Clum A."/>
            <person name="Coughlan A.Y."/>
            <person name="Deshpande S."/>
            <person name="Douglass A.P."/>
            <person name="Hanson S.J."/>
            <person name="Klenk H.-P."/>
            <person name="Labutti K."/>
            <person name="Lapidus A."/>
            <person name="Lindquist E."/>
            <person name="Lipzen A."/>
            <person name="Meier-Kolthoff J.P."/>
            <person name="Ohm R.A."/>
            <person name="Otillar R.P."/>
            <person name="Pangilinan J."/>
            <person name="Peng Y."/>
            <person name="Rokas A."/>
            <person name="Rosa C.A."/>
            <person name="Scheuner C."/>
            <person name="Sibirny A.A."/>
            <person name="Slot J.C."/>
            <person name="Stielow J.B."/>
            <person name="Sun H."/>
            <person name="Kurtzman C.P."/>
            <person name="Blackwell M."/>
            <person name="Jeffries T.W."/>
            <person name="Grigoriev I.V."/>
        </authorList>
    </citation>
    <scope>NUCLEOTIDE SEQUENCE [LARGE SCALE GENOMIC DNA]</scope>
    <source>
        <strain evidence="8">NRRL Y-17796</strain>
    </source>
</reference>
<dbReference type="PANTHER" id="PTHR12705:SF0">
    <property type="entry name" value="ORIGIN RECOGNITION COMPLEX SUBUNIT 5"/>
    <property type="match status" value="1"/>
</dbReference>
<keyword evidence="3" id="KW-0539">Nucleus</keyword>
<feature type="domain" description="Origin recognition complex subunit 5 C-terminal" evidence="5">
    <location>
        <begin position="329"/>
        <end position="567"/>
    </location>
</feature>
<dbReference type="Proteomes" id="UP000095023">
    <property type="component" value="Unassembled WGS sequence"/>
</dbReference>
<evidence type="ECO:0000313" key="7">
    <source>
        <dbReference type="EMBL" id="ODV91139.1"/>
    </source>
</evidence>
<evidence type="ECO:0000259" key="6">
    <source>
        <dbReference type="Pfam" id="PF21639"/>
    </source>
</evidence>
<evidence type="ECO:0000256" key="2">
    <source>
        <dbReference type="ARBA" id="ARBA00022705"/>
    </source>
</evidence>
<dbReference type="GO" id="GO:0005664">
    <property type="term" value="C:nuclear origin of replication recognition complex"/>
    <property type="evidence" value="ECO:0007669"/>
    <property type="project" value="TreeGrafter"/>
</dbReference>
<proteinExistence type="predicted"/>
<gene>
    <name evidence="7" type="ORF">CANCADRAFT_2858</name>
</gene>
<evidence type="ECO:0000256" key="1">
    <source>
        <dbReference type="ARBA" id="ARBA00004123"/>
    </source>
</evidence>
<dbReference type="InterPro" id="IPR020796">
    <property type="entry name" value="ORC5"/>
</dbReference>
<dbReference type="InterPro" id="IPR049945">
    <property type="entry name" value="AAA_22"/>
</dbReference>
<dbReference type="InterPro" id="IPR027417">
    <property type="entry name" value="P-loop_NTPase"/>
</dbReference>
<dbReference type="EMBL" id="KV453842">
    <property type="protein sequence ID" value="ODV91139.1"/>
    <property type="molecule type" value="Genomic_DNA"/>
</dbReference>
<feature type="domain" description="ORC1/DEAH AAA+ ATPase" evidence="4">
    <location>
        <begin position="25"/>
        <end position="158"/>
    </location>
</feature>
<protein>
    <submittedName>
        <fullName evidence="7">Uncharacterized protein</fullName>
    </submittedName>
</protein>
<dbReference type="Pfam" id="PF21639">
    <property type="entry name" value="ORC5_lid"/>
    <property type="match status" value="1"/>
</dbReference>
<dbReference type="Gene3D" id="3.40.50.300">
    <property type="entry name" value="P-loop containing nucleotide triphosphate hydrolases"/>
    <property type="match status" value="1"/>
</dbReference>
<keyword evidence="8" id="KW-1185">Reference proteome</keyword>
<dbReference type="PANTHER" id="PTHR12705">
    <property type="entry name" value="ORIGIN RECOGNITION COMPLEX SUBUNIT 5"/>
    <property type="match status" value="1"/>
</dbReference>
<dbReference type="InterPro" id="IPR048866">
    <property type="entry name" value="ORC5_lid"/>
</dbReference>
<organism evidence="7 8">
    <name type="scientific">Tortispora caseinolytica NRRL Y-17796</name>
    <dbReference type="NCBI Taxonomy" id="767744"/>
    <lineage>
        <taxon>Eukaryota</taxon>
        <taxon>Fungi</taxon>
        <taxon>Dikarya</taxon>
        <taxon>Ascomycota</taxon>
        <taxon>Saccharomycotina</taxon>
        <taxon>Trigonopsidomycetes</taxon>
        <taxon>Trigonopsidales</taxon>
        <taxon>Trigonopsidaceae</taxon>
        <taxon>Tortispora</taxon>
    </lineage>
</organism>
<dbReference type="Pfam" id="PF14630">
    <property type="entry name" value="ORC5_C"/>
    <property type="match status" value="1"/>
</dbReference>
<dbReference type="GO" id="GO:0006270">
    <property type="term" value="P:DNA replication initiation"/>
    <property type="evidence" value="ECO:0007669"/>
    <property type="project" value="TreeGrafter"/>
</dbReference>
<evidence type="ECO:0000259" key="5">
    <source>
        <dbReference type="Pfam" id="PF14630"/>
    </source>
</evidence>
<feature type="domain" description="ORC5 lid" evidence="6">
    <location>
        <begin position="223"/>
        <end position="282"/>
    </location>
</feature>
<sequence length="569" mass="64001">MRHRSTQYNTITGLLSNQPSKCINFLTLWGPRGSGKTSVLHKVLDDLQIEYHTIQCSKCLSNRYFLEKLQRLILKRRHITIVATPEGQKVEELSSPIATLSFFHLLRDISLNYNPPNANNTLLIVLDNLDHILQFNDSIFQQLLKFFEIFPDTNIRFVATITVTLPLRCFHLHFPVIRFPQYTLDQCIAILSEDHQLDLLTSESAATSVTKRQRISSFDSTFWNNYISTIVSSFGDWASRDLGLLRNIALNLFPEFVKPIESGAVASRDFAKLLKASAHLFQPSELATTILAVPRTIHSSPTQLSAGSPLSLLNNEFAFAKDNSIISALPDVSKYILCAAYLASYTYASQDPIQFGRYTPGTGKRSWSEKSANGKKESVTSRNIVDQSARLYSPPGLEIERIIAIFWTLCPSYILSSELQHLETRDLMHDFNYECSNGYISLFSNASYSFGANGQINFRSRAKQVLNGSHEPPDAPEVTCMQLRPTVVDGKGMAPASLGTEIHTLCSLKLLKKVNVYYNRSKSISSSASEEGKIDLLNPKTRIRINFTEEFIRRVAKTVSLSIDDYLNS</sequence>
<dbReference type="OrthoDB" id="365981at2759"/>
<evidence type="ECO:0000313" key="8">
    <source>
        <dbReference type="Proteomes" id="UP000095023"/>
    </source>
</evidence>
<dbReference type="GO" id="GO:0003688">
    <property type="term" value="F:DNA replication origin binding"/>
    <property type="evidence" value="ECO:0007669"/>
    <property type="project" value="TreeGrafter"/>
</dbReference>
<evidence type="ECO:0000256" key="3">
    <source>
        <dbReference type="ARBA" id="ARBA00023242"/>
    </source>
</evidence>
<dbReference type="AlphaFoldDB" id="A0A1E4THC6"/>
<name>A0A1E4THC6_9ASCO</name>
<evidence type="ECO:0000259" key="4">
    <source>
        <dbReference type="Pfam" id="PF13401"/>
    </source>
</evidence>
<dbReference type="InterPro" id="IPR047088">
    <property type="entry name" value="ORC5_C"/>
</dbReference>